<dbReference type="Pfam" id="PF01207">
    <property type="entry name" value="Dus"/>
    <property type="match status" value="1"/>
</dbReference>
<evidence type="ECO:0000313" key="3">
    <source>
        <dbReference type="Proteomes" id="UP000184357"/>
    </source>
</evidence>
<dbReference type="PANTHER" id="PTHR11082:SF36">
    <property type="entry name" value="DUS-LIKE FMN-BINDING DOMAIN-CONTAINING PROTEIN"/>
    <property type="match status" value="1"/>
</dbReference>
<dbReference type="EMBL" id="FQWV01000006">
    <property type="protein sequence ID" value="SHH34441.1"/>
    <property type="molecule type" value="Genomic_DNA"/>
</dbReference>
<feature type="domain" description="DUS-like FMN-binding" evidence="1">
    <location>
        <begin position="95"/>
        <end position="243"/>
    </location>
</feature>
<evidence type="ECO:0000313" key="2">
    <source>
        <dbReference type="EMBL" id="SHH34441.1"/>
    </source>
</evidence>
<protein>
    <submittedName>
        <fullName evidence="2">TIM-barrel protein, putative</fullName>
    </submittedName>
</protein>
<evidence type="ECO:0000259" key="1">
    <source>
        <dbReference type="Pfam" id="PF01207"/>
    </source>
</evidence>
<dbReference type="Gene3D" id="3.20.20.70">
    <property type="entry name" value="Aldolase class I"/>
    <property type="match status" value="1"/>
</dbReference>
<dbReference type="Proteomes" id="UP000184357">
    <property type="component" value="Unassembled WGS sequence"/>
</dbReference>
<dbReference type="InterPro" id="IPR013785">
    <property type="entry name" value="Aldolase_TIM"/>
</dbReference>
<dbReference type="PANTHER" id="PTHR11082">
    <property type="entry name" value="TRNA-DIHYDROURIDINE SYNTHASE"/>
    <property type="match status" value="1"/>
</dbReference>
<keyword evidence="3" id="KW-1185">Reference proteome</keyword>
<name>A0A1M5S7I2_9EURY</name>
<dbReference type="OrthoDB" id="145053at2157"/>
<reference evidence="2 3" key="1">
    <citation type="submission" date="2016-11" db="EMBL/GenBank/DDBJ databases">
        <authorList>
            <person name="Jaros S."/>
            <person name="Januszkiewicz K."/>
            <person name="Wedrychowicz H."/>
        </authorList>
    </citation>
    <scope>NUCLEOTIDE SEQUENCE [LARGE SCALE GENOMIC DNA]</scope>
    <source>
        <strain evidence="2 3">DSM 9297</strain>
    </source>
</reference>
<gene>
    <name evidence="2" type="ORF">SAMN05443636_2366</name>
</gene>
<organism evidence="2 3">
    <name type="scientific">Halobaculum gomorrense</name>
    <dbReference type="NCBI Taxonomy" id="43928"/>
    <lineage>
        <taxon>Archaea</taxon>
        <taxon>Methanobacteriati</taxon>
        <taxon>Methanobacteriota</taxon>
        <taxon>Stenosarchaea group</taxon>
        <taxon>Halobacteria</taxon>
        <taxon>Halobacteriales</taxon>
        <taxon>Haloferacaceae</taxon>
        <taxon>Halobaculum</taxon>
    </lineage>
</organism>
<dbReference type="AlphaFoldDB" id="A0A1M5S7I2"/>
<accession>A0A1M5S7I2</accession>
<dbReference type="RefSeq" id="WP_073310059.1">
    <property type="nucleotide sequence ID" value="NZ_FQWV01000006.1"/>
</dbReference>
<dbReference type="SUPFAM" id="SSF51395">
    <property type="entry name" value="FMN-linked oxidoreductases"/>
    <property type="match status" value="1"/>
</dbReference>
<dbReference type="InterPro" id="IPR035587">
    <property type="entry name" value="DUS-like_FMN-bd"/>
</dbReference>
<dbReference type="STRING" id="43928.SAMN05443636_2366"/>
<sequence>MTRADGSPATAADLGVDPPLALASLSGESDADWALAGAPSVGAAFLGGIALDAESRAAVRRMVADRDRAEFRPADPLAWIAEQLDVLAESDADLRAGVNVRATSAAAIREAAAVCAERNAILEVNAHCRQAELCAAGCGEALLADTDRLATYVAAAARAGADVSVKVRAEVDGVDLADTARAVADAGADAVHVDAMDSEAVVGAVKDAAPELVVIANNGVRDRETVREYLASGADAVSVGRPSDDERVLRRVRAAVDEWTADAAAAGTNAERPEVPR</sequence>
<proteinExistence type="predicted"/>